<dbReference type="InterPro" id="IPR000668">
    <property type="entry name" value="Peptidase_C1A_C"/>
</dbReference>
<dbReference type="InterPro" id="IPR000169">
    <property type="entry name" value="Pept_cys_AS"/>
</dbReference>
<keyword evidence="3 7" id="KW-0732">Signal</keyword>
<evidence type="ECO:0000259" key="8">
    <source>
        <dbReference type="SMART" id="SM00645"/>
    </source>
</evidence>
<keyword evidence="4" id="KW-0378">Hydrolase</keyword>
<evidence type="ECO:0000256" key="3">
    <source>
        <dbReference type="ARBA" id="ARBA00022729"/>
    </source>
</evidence>
<dbReference type="SMART" id="SM00645">
    <property type="entry name" value="Pept_C1"/>
    <property type="match status" value="1"/>
</dbReference>
<name>A0ABM5JQK0_DIAVI</name>
<keyword evidence="2" id="KW-0645">Protease</keyword>
<dbReference type="PROSITE" id="PS00640">
    <property type="entry name" value="THIOL_PROTEASE_ASN"/>
    <property type="match status" value="1"/>
</dbReference>
<evidence type="ECO:0000256" key="1">
    <source>
        <dbReference type="ARBA" id="ARBA00008455"/>
    </source>
</evidence>
<dbReference type="PROSITE" id="PS00139">
    <property type="entry name" value="THIOL_PROTEASE_CYS"/>
    <property type="match status" value="1"/>
</dbReference>
<dbReference type="Pfam" id="PF00112">
    <property type="entry name" value="Peptidase_C1"/>
    <property type="match status" value="1"/>
</dbReference>
<evidence type="ECO:0000256" key="6">
    <source>
        <dbReference type="ARBA" id="ARBA00023157"/>
    </source>
</evidence>
<keyword evidence="10" id="KW-1185">Reference proteome</keyword>
<proteinExistence type="inferred from homology"/>
<evidence type="ECO:0000256" key="4">
    <source>
        <dbReference type="ARBA" id="ARBA00022801"/>
    </source>
</evidence>
<feature type="signal peptide" evidence="7">
    <location>
        <begin position="1"/>
        <end position="16"/>
    </location>
</feature>
<dbReference type="SUPFAM" id="SSF54001">
    <property type="entry name" value="Cysteine proteinases"/>
    <property type="match status" value="1"/>
</dbReference>
<organism evidence="9 10">
    <name type="scientific">Diabrotica virgifera virgifera</name>
    <name type="common">western corn rootworm</name>
    <dbReference type="NCBI Taxonomy" id="50390"/>
    <lineage>
        <taxon>Eukaryota</taxon>
        <taxon>Metazoa</taxon>
        <taxon>Ecdysozoa</taxon>
        <taxon>Arthropoda</taxon>
        <taxon>Hexapoda</taxon>
        <taxon>Insecta</taxon>
        <taxon>Pterygota</taxon>
        <taxon>Neoptera</taxon>
        <taxon>Endopterygota</taxon>
        <taxon>Coleoptera</taxon>
        <taxon>Polyphaga</taxon>
        <taxon>Cucujiformia</taxon>
        <taxon>Chrysomeloidea</taxon>
        <taxon>Chrysomelidae</taxon>
        <taxon>Galerucinae</taxon>
        <taxon>Diabroticina</taxon>
        <taxon>Diabroticites</taxon>
        <taxon>Diabrotica</taxon>
    </lineage>
</organism>
<keyword evidence="5" id="KW-0788">Thiol protease</keyword>
<evidence type="ECO:0000313" key="9">
    <source>
        <dbReference type="EnsemblMetazoa" id="XP_050500217.1"/>
    </source>
</evidence>
<dbReference type="GeneID" id="126880415"/>
<comment type="similarity">
    <text evidence="1">Belongs to the peptidase C1 family.</text>
</comment>
<dbReference type="PROSITE" id="PS00639">
    <property type="entry name" value="THIOL_PROTEASE_HIS"/>
    <property type="match status" value="1"/>
</dbReference>
<dbReference type="EnsemblMetazoa" id="XM_050644260.1">
    <property type="protein sequence ID" value="XP_050500217.1"/>
    <property type="gene ID" value="LOC126880415"/>
</dbReference>
<sequence>MKAAFIITLLLPVVLSYKGSPNPLSNEFINYINSKQSTWVAGKNFDENLSIQEIKNLLGAKTERLGVAKEFLHSENIQVPDSFDARENWKECSDVISTVADQSSCGSCWAVAAASAMSDRRCIASNGKLKIPISAEDLMSCCSDCGDGCSGGYPDAAWDYWHETGISTGGVYGSKQGCRPYSLKPCEHYVNGNKVPCSSLHYNTPACTHKCDNPRLNYASELTFGEGSVQSFKSVEDIKKEILTNGPVEASFLAYNDFLCYKTGVYQHVSGDIAGGHAVRVLGWGEENGTPYWLVANSWNEDWGDKGLFKIILGRNEVEFESGMVAALPKI</sequence>
<dbReference type="InterPro" id="IPR013128">
    <property type="entry name" value="Peptidase_C1A"/>
</dbReference>
<evidence type="ECO:0000256" key="2">
    <source>
        <dbReference type="ARBA" id="ARBA00022670"/>
    </source>
</evidence>
<accession>A0ABM5JQK0</accession>
<dbReference type="InterPro" id="IPR038765">
    <property type="entry name" value="Papain-like_cys_pep_sf"/>
</dbReference>
<dbReference type="Proteomes" id="UP001652700">
    <property type="component" value="Unplaced"/>
</dbReference>
<dbReference type="RefSeq" id="XP_050500217.1">
    <property type="nucleotide sequence ID" value="XM_050644260.1"/>
</dbReference>
<dbReference type="Pfam" id="PF08127">
    <property type="entry name" value="Propeptide_C1"/>
    <property type="match status" value="1"/>
</dbReference>
<evidence type="ECO:0000256" key="5">
    <source>
        <dbReference type="ARBA" id="ARBA00022807"/>
    </source>
</evidence>
<dbReference type="InterPro" id="IPR012599">
    <property type="entry name" value="Propeptide_C1A"/>
</dbReference>
<keyword evidence="6" id="KW-1015">Disulfide bond</keyword>
<reference evidence="9" key="1">
    <citation type="submission" date="2025-05" db="UniProtKB">
        <authorList>
            <consortium name="EnsemblMetazoa"/>
        </authorList>
    </citation>
    <scope>IDENTIFICATION</scope>
</reference>
<dbReference type="PRINTS" id="PR00705">
    <property type="entry name" value="PAPAIN"/>
</dbReference>
<evidence type="ECO:0000313" key="10">
    <source>
        <dbReference type="Proteomes" id="UP001652700"/>
    </source>
</evidence>
<protein>
    <recommendedName>
        <fullName evidence="8">Peptidase C1A papain C-terminal domain-containing protein</fullName>
    </recommendedName>
</protein>
<evidence type="ECO:0000256" key="7">
    <source>
        <dbReference type="SAM" id="SignalP"/>
    </source>
</evidence>
<feature type="domain" description="Peptidase C1A papain C-terminal" evidence="8">
    <location>
        <begin position="79"/>
        <end position="328"/>
    </location>
</feature>
<dbReference type="InterPro" id="IPR025661">
    <property type="entry name" value="Pept_asp_AS"/>
</dbReference>
<dbReference type="Gene3D" id="3.90.70.10">
    <property type="entry name" value="Cysteine proteinases"/>
    <property type="match status" value="1"/>
</dbReference>
<dbReference type="CDD" id="cd02620">
    <property type="entry name" value="Peptidase_C1A_CathepsinB"/>
    <property type="match status" value="1"/>
</dbReference>
<dbReference type="PANTHER" id="PTHR12411">
    <property type="entry name" value="CYSTEINE PROTEASE FAMILY C1-RELATED"/>
    <property type="match status" value="1"/>
</dbReference>
<feature type="chain" id="PRO_5046570476" description="Peptidase C1A papain C-terminal domain-containing protein" evidence="7">
    <location>
        <begin position="17"/>
        <end position="331"/>
    </location>
</feature>
<dbReference type="InterPro" id="IPR025660">
    <property type="entry name" value="Pept_his_AS"/>
</dbReference>